<dbReference type="AlphaFoldDB" id="A0A512N8M6"/>
<evidence type="ECO:0000313" key="4">
    <source>
        <dbReference type="EMBL" id="GEP55332.1"/>
    </source>
</evidence>
<comment type="catalytic activity">
    <reaction evidence="3">
        <text>an (S)-2-haloacid + H2O = a (2R)-2-hydroxycarboxylate + a halide anion + H(+)</text>
        <dbReference type="Rhea" id="RHEA:11192"/>
        <dbReference type="ChEBI" id="CHEBI:15377"/>
        <dbReference type="ChEBI" id="CHEBI:15378"/>
        <dbReference type="ChEBI" id="CHEBI:16042"/>
        <dbReference type="ChEBI" id="CHEBI:58314"/>
        <dbReference type="ChEBI" id="CHEBI:137405"/>
        <dbReference type="EC" id="3.8.1.2"/>
    </reaction>
</comment>
<keyword evidence="2 3" id="KW-0378">Hydrolase</keyword>
<dbReference type="InterPro" id="IPR006328">
    <property type="entry name" value="2-HAD"/>
</dbReference>
<name>A0A512N8M6_9HYPH</name>
<evidence type="ECO:0000256" key="1">
    <source>
        <dbReference type="ARBA" id="ARBA00008106"/>
    </source>
</evidence>
<comment type="caution">
    <text evidence="4">The sequence shown here is derived from an EMBL/GenBank/DDBJ whole genome shotgun (WGS) entry which is preliminary data.</text>
</comment>
<organism evidence="4 5">
    <name type="scientific">Reyranella soli</name>
    <dbReference type="NCBI Taxonomy" id="1230389"/>
    <lineage>
        <taxon>Bacteria</taxon>
        <taxon>Pseudomonadati</taxon>
        <taxon>Pseudomonadota</taxon>
        <taxon>Alphaproteobacteria</taxon>
        <taxon>Hyphomicrobiales</taxon>
        <taxon>Reyranellaceae</taxon>
        <taxon>Reyranella</taxon>
    </lineage>
</organism>
<dbReference type="InterPro" id="IPR023214">
    <property type="entry name" value="HAD_sf"/>
</dbReference>
<dbReference type="EC" id="3.8.1.2" evidence="3"/>
<dbReference type="Pfam" id="PF00702">
    <property type="entry name" value="Hydrolase"/>
    <property type="match status" value="1"/>
</dbReference>
<evidence type="ECO:0000256" key="2">
    <source>
        <dbReference type="ARBA" id="ARBA00022801"/>
    </source>
</evidence>
<dbReference type="InterPro" id="IPR051540">
    <property type="entry name" value="S-2-haloacid_dehalogenase"/>
</dbReference>
<reference evidence="4 5" key="1">
    <citation type="submission" date="2019-07" db="EMBL/GenBank/DDBJ databases">
        <title>Whole genome shotgun sequence of Reyranella soli NBRC 108950.</title>
        <authorList>
            <person name="Hosoyama A."/>
            <person name="Uohara A."/>
            <person name="Ohji S."/>
            <person name="Ichikawa N."/>
        </authorList>
    </citation>
    <scope>NUCLEOTIDE SEQUENCE [LARGE SCALE GENOMIC DNA]</scope>
    <source>
        <strain evidence="4 5">NBRC 108950</strain>
    </source>
</reference>
<gene>
    <name evidence="4" type="primary">dheII</name>
    <name evidence="4" type="ORF">RSO01_24980</name>
</gene>
<dbReference type="NCBIfam" id="TIGR01493">
    <property type="entry name" value="HAD-SF-IA-v2"/>
    <property type="match status" value="1"/>
</dbReference>
<dbReference type="Gene3D" id="3.40.50.1000">
    <property type="entry name" value="HAD superfamily/HAD-like"/>
    <property type="match status" value="1"/>
</dbReference>
<dbReference type="GO" id="GO:0018784">
    <property type="term" value="F:(S)-2-haloacid dehalogenase activity"/>
    <property type="evidence" value="ECO:0007669"/>
    <property type="project" value="UniProtKB-UniRule"/>
</dbReference>
<dbReference type="EMBL" id="BKAJ01000037">
    <property type="protein sequence ID" value="GEP55332.1"/>
    <property type="molecule type" value="Genomic_DNA"/>
</dbReference>
<dbReference type="PRINTS" id="PR00413">
    <property type="entry name" value="HADHALOGNASE"/>
</dbReference>
<evidence type="ECO:0000256" key="3">
    <source>
        <dbReference type="RuleBase" id="RU368077"/>
    </source>
</evidence>
<keyword evidence="5" id="KW-1185">Reference proteome</keyword>
<dbReference type="PANTHER" id="PTHR43316">
    <property type="entry name" value="HYDROLASE, HALOACID DELAHOGENASE-RELATED"/>
    <property type="match status" value="1"/>
</dbReference>
<dbReference type="CDD" id="cd02588">
    <property type="entry name" value="HAD_L2-DEX"/>
    <property type="match status" value="1"/>
</dbReference>
<dbReference type="InterPro" id="IPR023198">
    <property type="entry name" value="PGP-like_dom2"/>
</dbReference>
<dbReference type="NCBIfam" id="TIGR01428">
    <property type="entry name" value="HAD_type_II"/>
    <property type="match status" value="1"/>
</dbReference>
<proteinExistence type="inferred from homology"/>
<dbReference type="Proteomes" id="UP000321058">
    <property type="component" value="Unassembled WGS sequence"/>
</dbReference>
<dbReference type="InterPro" id="IPR006439">
    <property type="entry name" value="HAD-SF_hydro_IA"/>
</dbReference>
<dbReference type="Gene3D" id="1.10.150.240">
    <property type="entry name" value="Putative phosphatase, domain 2"/>
    <property type="match status" value="1"/>
</dbReference>
<evidence type="ECO:0000313" key="5">
    <source>
        <dbReference type="Proteomes" id="UP000321058"/>
    </source>
</evidence>
<dbReference type="InterPro" id="IPR036412">
    <property type="entry name" value="HAD-like_sf"/>
</dbReference>
<comment type="function">
    <text evidence="3">Catalyzes the hydrolytic dehalogenation of small (S)-2-haloalkanoic acids to yield the corresponding (R)-2-hydroxyalkanoic acids.</text>
</comment>
<dbReference type="SUPFAM" id="SSF56784">
    <property type="entry name" value="HAD-like"/>
    <property type="match status" value="1"/>
</dbReference>
<accession>A0A512N8M6</accession>
<dbReference type="PANTHER" id="PTHR43316:SF3">
    <property type="entry name" value="HALOACID DEHALOGENASE, TYPE II (AFU_ORTHOLOGUE AFUA_2G07750)-RELATED"/>
    <property type="match status" value="1"/>
</dbReference>
<comment type="similarity">
    <text evidence="1 3">Belongs to the HAD-like hydrolase superfamily. S-2-haloalkanoic acid dehalogenase family.</text>
</comment>
<sequence length="254" mass="28060">MAAMKTLRRNLLLGAAALGSVRSIAPGRAQTGLSFKAIAFDGFPIIDPRPVAARAEEIFPGRGAALMHAWRTRQFEYTWLRTLSRRYADFWQVTREALVVSAKATGLELTADRRDHLMQAFLELKVWPDVEAALRELKARGVRMAFLANPTERMLEAPLRNSGLDGLLEPPLSVDRVQAYKPDPRAYQMGLDAFGLKRDEIAFAASASWDAAGAKAFGYPSFWVNREKLPVESLGVEPDGIGDGMADLVKFVLV</sequence>
<protein>
    <recommendedName>
        <fullName evidence="3">(S)-2-haloacid dehalogenase</fullName>
        <ecNumber evidence="3">3.8.1.2</ecNumber>
    </recommendedName>
    <alternativeName>
        <fullName evidence="3">2-haloalkanoic acid dehalogenase</fullName>
    </alternativeName>
    <alternativeName>
        <fullName evidence="3">Halocarboxylic acid halidohydrolase</fullName>
    </alternativeName>
    <alternativeName>
        <fullName evidence="3">L-2-haloacid dehalogenase</fullName>
    </alternativeName>
</protein>